<reference evidence="1 2" key="1">
    <citation type="submission" date="2024-01" db="EMBL/GenBank/DDBJ databases">
        <title>Genome assemblies of Stephania.</title>
        <authorList>
            <person name="Yang L."/>
        </authorList>
    </citation>
    <scope>NUCLEOTIDE SEQUENCE [LARGE SCALE GENOMIC DNA]</scope>
    <source>
        <strain evidence="1">JXDWG</strain>
        <tissue evidence="1">Leaf</tissue>
    </source>
</reference>
<evidence type="ECO:0000313" key="2">
    <source>
        <dbReference type="Proteomes" id="UP001419268"/>
    </source>
</evidence>
<proteinExistence type="predicted"/>
<dbReference type="EMBL" id="JBBNAG010000007">
    <property type="protein sequence ID" value="KAK9118842.1"/>
    <property type="molecule type" value="Genomic_DNA"/>
</dbReference>
<organism evidence="1 2">
    <name type="scientific">Stephania cephalantha</name>
    <dbReference type="NCBI Taxonomy" id="152367"/>
    <lineage>
        <taxon>Eukaryota</taxon>
        <taxon>Viridiplantae</taxon>
        <taxon>Streptophyta</taxon>
        <taxon>Embryophyta</taxon>
        <taxon>Tracheophyta</taxon>
        <taxon>Spermatophyta</taxon>
        <taxon>Magnoliopsida</taxon>
        <taxon>Ranunculales</taxon>
        <taxon>Menispermaceae</taxon>
        <taxon>Menispermoideae</taxon>
        <taxon>Cissampelideae</taxon>
        <taxon>Stephania</taxon>
    </lineage>
</organism>
<sequence>MLATVDHEIKIFIDIRLYFNICCEDVALAYIDGRRTDGMFFAWRSRRSPARHG</sequence>
<evidence type="ECO:0000313" key="1">
    <source>
        <dbReference type="EMBL" id="KAK9118842.1"/>
    </source>
</evidence>
<accession>A0AAP0INR5</accession>
<gene>
    <name evidence="1" type="ORF">Scep_016935</name>
</gene>
<dbReference type="AlphaFoldDB" id="A0AAP0INR5"/>
<keyword evidence="2" id="KW-1185">Reference proteome</keyword>
<comment type="caution">
    <text evidence="1">The sequence shown here is derived from an EMBL/GenBank/DDBJ whole genome shotgun (WGS) entry which is preliminary data.</text>
</comment>
<dbReference type="Proteomes" id="UP001419268">
    <property type="component" value="Unassembled WGS sequence"/>
</dbReference>
<protein>
    <submittedName>
        <fullName evidence="1">Uncharacterized protein</fullName>
    </submittedName>
</protein>
<name>A0AAP0INR5_9MAGN</name>